<dbReference type="STRING" id="523841.HFX_0770"/>
<keyword evidence="9" id="KW-1185">Reference proteome</keyword>
<dbReference type="Proteomes" id="UP000027075">
    <property type="component" value="Chromosome"/>
</dbReference>
<evidence type="ECO:0000256" key="2">
    <source>
        <dbReference type="SAM" id="Phobius"/>
    </source>
</evidence>
<dbReference type="Proteomes" id="UP000006469">
    <property type="component" value="Chromosome"/>
</dbReference>
<reference evidence="4" key="5">
    <citation type="submission" date="2014-05" db="EMBL/GenBank/DDBJ databases">
        <authorList>
            <person name="Wang L."/>
            <person name="Yang H."/>
            <person name="Xiang H."/>
        </authorList>
    </citation>
    <scope>NUCLEOTIDE SEQUENCE</scope>
    <source>
        <strain evidence="4">CGMCC 1.2087</strain>
    </source>
</reference>
<protein>
    <recommendedName>
        <fullName evidence="3">Restriction endonuclease type IV Mrr domain-containing protein</fullName>
    </recommendedName>
</protein>
<dbReference type="AlphaFoldDB" id="I3R2N3"/>
<gene>
    <name evidence="4" type="ordered locus">HFX_0770</name>
    <name evidence="5" type="ORF">BM92_05395</name>
    <name evidence="6" type="ORF">C439_06625</name>
    <name evidence="7" type="ORF">E6P09_06880</name>
</gene>
<keyword evidence="2" id="KW-0472">Membrane</keyword>
<dbReference type="RefSeq" id="WP_004057460.1">
    <property type="nucleotide sequence ID" value="NC_017941.2"/>
</dbReference>
<feature type="transmembrane region" description="Helical" evidence="2">
    <location>
        <begin position="197"/>
        <end position="219"/>
    </location>
</feature>
<dbReference type="HOGENOM" id="CLU_699440_0_0_2"/>
<evidence type="ECO:0000313" key="7">
    <source>
        <dbReference type="EMBL" id="QCQ74997.1"/>
    </source>
</evidence>
<evidence type="ECO:0000313" key="9">
    <source>
        <dbReference type="Proteomes" id="UP000011603"/>
    </source>
</evidence>
<dbReference type="GO" id="GO:0004519">
    <property type="term" value="F:endonuclease activity"/>
    <property type="evidence" value="ECO:0007669"/>
    <property type="project" value="InterPro"/>
</dbReference>
<evidence type="ECO:0000313" key="8">
    <source>
        <dbReference type="Proteomes" id="UP000006469"/>
    </source>
</evidence>
<dbReference type="PATRIC" id="fig|523841.21.peg.1338"/>
<evidence type="ECO:0000256" key="1">
    <source>
        <dbReference type="SAM" id="MobiDB-lite"/>
    </source>
</evidence>
<dbReference type="InterPro" id="IPR007560">
    <property type="entry name" value="Restrct_endonuc_IV_Mrr"/>
</dbReference>
<evidence type="ECO:0000259" key="3">
    <source>
        <dbReference type="Pfam" id="PF04471"/>
    </source>
</evidence>
<feature type="domain" description="Restriction endonuclease type IV Mrr" evidence="3">
    <location>
        <begin position="6"/>
        <end position="112"/>
    </location>
</feature>
<dbReference type="GeneID" id="40156127"/>
<reference evidence="4" key="1">
    <citation type="journal article" date="2012" name="Appl. Environ. Microbiol.">
        <title>Identification of the haloarchaeal phasin (PhaP) that functions in polyhydroxyalkanoate accumulation and granule formation in Haloferax mediterranei.</title>
        <authorList>
            <person name="Cai S."/>
            <person name="Cai L."/>
            <person name="Liu H."/>
            <person name="Liu X."/>
            <person name="Han J."/>
            <person name="Zhou J."/>
            <person name="Xiang H."/>
        </authorList>
    </citation>
    <scope>NUCLEOTIDE SEQUENCE</scope>
    <source>
        <strain evidence="4">CGMCC 1.2087</strain>
    </source>
</reference>
<evidence type="ECO:0000313" key="11">
    <source>
        <dbReference type="Proteomes" id="UP000299011"/>
    </source>
</evidence>
<evidence type="ECO:0000313" key="4">
    <source>
        <dbReference type="EMBL" id="AFK18493.1"/>
    </source>
</evidence>
<feature type="region of interest" description="Disordered" evidence="1">
    <location>
        <begin position="164"/>
        <end position="191"/>
    </location>
</feature>
<dbReference type="GO" id="GO:0003677">
    <property type="term" value="F:DNA binding"/>
    <property type="evidence" value="ECO:0007669"/>
    <property type="project" value="InterPro"/>
</dbReference>
<dbReference type="EMBL" id="AOLO01000007">
    <property type="protein sequence ID" value="EMA02234.1"/>
    <property type="molecule type" value="Genomic_DNA"/>
</dbReference>
<dbReference type="PaxDb" id="523841-HFX_0770"/>
<keyword evidence="2" id="KW-1133">Transmembrane helix</keyword>
<dbReference type="EMBL" id="CP039139">
    <property type="protein sequence ID" value="QCQ74997.1"/>
    <property type="molecule type" value="Genomic_DNA"/>
</dbReference>
<organism evidence="4 8">
    <name type="scientific">Haloferax mediterranei (strain ATCC 33500 / DSM 1411 / JCM 8866 / NBRC 14739 / NCIMB 2177 / R-4)</name>
    <name type="common">Halobacterium mediterranei</name>
    <dbReference type="NCBI Taxonomy" id="523841"/>
    <lineage>
        <taxon>Archaea</taxon>
        <taxon>Methanobacteriati</taxon>
        <taxon>Methanobacteriota</taxon>
        <taxon>Stenosarchaea group</taxon>
        <taxon>Halobacteria</taxon>
        <taxon>Halobacteriales</taxon>
        <taxon>Haloferacaceae</taxon>
        <taxon>Haloferax</taxon>
    </lineage>
</organism>
<sequence length="370" mass="39233">MTTLIELDATKFVHFLSDLWTQRNWQTNAQPRGEGRYLIQGQRADGTKGMMLVLPDIEATVEKEHIKGFVAHAKKRQIDVVVVATQGEFVDEVRGFATNHDVTLLDRDELGETVTEEGLEETVRQYTDGDVFESAEVEFGLPFDLPEPVEDALASLPIDAIRERLSGGDGDGSGSLSDRLPSSIDDLKSGSPPSVRVVVVAVLLLVLALGSVAALGPMIDGLGGPSGASGVGVSAVSSAPADSADMVARWNAKTTESVQLGNRSYTAPDGEQFVVVALNVTTQQSSPGSLSQSALVFESDSVRYAHQPLANTTGFANGGLFTPNESETVWTVFSVPANTSTGTVLVRSGNEDTVAFIHDESLSAKPNEGE</sequence>
<reference evidence="6 9" key="3">
    <citation type="journal article" date="2014" name="PLoS Genet.">
        <title>Phylogenetically driven sequencing of extremely halophilic archaea reveals strategies for static and dynamic osmo-response.</title>
        <authorList>
            <person name="Becker E.A."/>
            <person name="Seitzer P.M."/>
            <person name="Tritt A."/>
            <person name="Larsen D."/>
            <person name="Krusor M."/>
            <person name="Yao A.I."/>
            <person name="Wu D."/>
            <person name="Madern D."/>
            <person name="Eisen J.A."/>
            <person name="Darling A.E."/>
            <person name="Facciotti M.T."/>
        </authorList>
    </citation>
    <scope>NUCLEOTIDE SEQUENCE [LARGE SCALE GENOMIC DNA]</scope>
    <source>
        <strain evidence="6">ATCC 33500</strain>
        <strain evidence="9">ATCC 33500 / DSM 1411 / JCM 8866 / NBRC 14739 / NCIMB 2177 / R-4</strain>
    </source>
</reference>
<accession>I3R2N3</accession>
<dbReference type="eggNOG" id="arCOG02782">
    <property type="taxonomic scope" value="Archaea"/>
</dbReference>
<dbReference type="OrthoDB" id="141004at2157"/>
<dbReference type="EMBL" id="CP007551">
    <property type="protein sequence ID" value="AHZ22126.1"/>
    <property type="molecule type" value="Genomic_DNA"/>
</dbReference>
<proteinExistence type="predicted"/>
<reference evidence="5 10" key="4">
    <citation type="submission" date="2014-04" db="EMBL/GenBank/DDBJ databases">
        <title>Transcriptional profiles of Haloferax mediterranei on the basis of nitrogen availability.</title>
        <authorList>
            <person name="Bautista V."/>
        </authorList>
    </citation>
    <scope>NUCLEOTIDE SEQUENCE [LARGE SCALE GENOMIC DNA]</scope>
    <source>
        <strain evidence="5">ATCC 33500</strain>
        <strain evidence="10">ATCC 33500 / DSM 1411 / JCM 8866 / NBRC 14739 / NCIMB 2177 / R-4</strain>
    </source>
</reference>
<reference evidence="4 8" key="2">
    <citation type="journal article" date="2012" name="J. Bacteriol.">
        <title>Complete genome sequence of the metabolically versatile halophilic archaeon Haloferax mediterranei, a poly(3-hydroxybutyrate-co-3-hydroxyvalerate) producer.</title>
        <authorList>
            <person name="Han J."/>
            <person name="Zhang F."/>
            <person name="Hou J."/>
            <person name="Liu X."/>
            <person name="Li M."/>
            <person name="Liu H."/>
            <person name="Cai L."/>
            <person name="Zhang B."/>
            <person name="Chen Y."/>
            <person name="Zhou J."/>
            <person name="Hu S."/>
            <person name="Xiang H."/>
        </authorList>
    </citation>
    <scope>NUCLEOTIDE SEQUENCE [LARGE SCALE GENOMIC DNA]</scope>
    <source>
        <strain evidence="8">ATCC 33500 / DSM 1411 / JCM 8866 / NBRC 14739 / NCIMB 2177 / R-4</strain>
        <strain evidence="4">CGMCC 1.2087</strain>
    </source>
</reference>
<evidence type="ECO:0000313" key="5">
    <source>
        <dbReference type="EMBL" id="AHZ22126.1"/>
    </source>
</evidence>
<dbReference type="Pfam" id="PF04471">
    <property type="entry name" value="Mrr_cat"/>
    <property type="match status" value="1"/>
</dbReference>
<name>I3R2N3_HALMT</name>
<keyword evidence="2" id="KW-0812">Transmembrane</keyword>
<evidence type="ECO:0000313" key="10">
    <source>
        <dbReference type="Proteomes" id="UP000027075"/>
    </source>
</evidence>
<dbReference type="Proteomes" id="UP000011603">
    <property type="component" value="Unassembled WGS sequence"/>
</dbReference>
<dbReference type="Proteomes" id="UP000299011">
    <property type="component" value="Chromosome"/>
</dbReference>
<dbReference type="GO" id="GO:0009307">
    <property type="term" value="P:DNA restriction-modification system"/>
    <property type="evidence" value="ECO:0007669"/>
    <property type="project" value="InterPro"/>
</dbReference>
<reference evidence="7 11" key="6">
    <citation type="submission" date="2019-04" db="EMBL/GenBank/DDBJ databases">
        <title>Methylomes of two halophilic Archaea, Haloarcula marismortui and Haloferax mediterranei.</title>
        <authorList>
            <person name="DasSarma S."/>
            <person name="DasSarma P."/>
            <person name="DasSarma S."/>
            <person name="Fomenkov A."/>
            <person name="Vincze T."/>
            <person name="Anton B.P."/>
            <person name="Roberts R.J."/>
        </authorList>
    </citation>
    <scope>NUCLEOTIDE SEQUENCE [LARGE SCALE GENOMIC DNA]</scope>
    <source>
        <strain evidence="7">ATCC 33500</strain>
        <strain evidence="11">ATCC 33500 / DSM 1411 / JCM 8866 / NBRC 14739 / NCIMB 2177 / R-4</strain>
    </source>
</reference>
<evidence type="ECO:0000313" key="6">
    <source>
        <dbReference type="EMBL" id="EMA02234.1"/>
    </source>
</evidence>
<feature type="compositionally biased region" description="Low complexity" evidence="1">
    <location>
        <begin position="174"/>
        <end position="191"/>
    </location>
</feature>
<dbReference type="EMBL" id="CP001868">
    <property type="protein sequence ID" value="AFK18493.1"/>
    <property type="molecule type" value="Genomic_DNA"/>
</dbReference>
<dbReference type="KEGG" id="hme:HFX_0770"/>